<dbReference type="STRING" id="1423810.FD19_GL000056"/>
<comment type="caution">
    <text evidence="3">The sequence shown here is derived from an EMBL/GenBank/DDBJ whole genome shotgun (WGS) entry which is preliminary data.</text>
</comment>
<dbReference type="Gene3D" id="1.10.8.660">
    <property type="match status" value="1"/>
</dbReference>
<evidence type="ECO:0000313" key="3">
    <source>
        <dbReference type="EMBL" id="KRM87781.1"/>
    </source>
</evidence>
<organism evidence="3 4">
    <name type="scientific">Lacticaseibacillus thailandensis DSM 22698 = JCM 13996</name>
    <dbReference type="NCBI Taxonomy" id="1423810"/>
    <lineage>
        <taxon>Bacteria</taxon>
        <taxon>Bacillati</taxon>
        <taxon>Bacillota</taxon>
        <taxon>Bacilli</taxon>
        <taxon>Lactobacillales</taxon>
        <taxon>Lactobacillaceae</taxon>
        <taxon>Lacticaseibacillus</taxon>
    </lineage>
</organism>
<dbReference type="InterPro" id="IPR002202">
    <property type="entry name" value="HMG_CoA_Rdtase"/>
</dbReference>
<dbReference type="EMBL" id="AYZK01000001">
    <property type="protein sequence ID" value="KRM87781.1"/>
    <property type="molecule type" value="Genomic_DNA"/>
</dbReference>
<sequence length="416" mass="43302">MRKFYQLTRAERVQALVDAGLLSTADAHLLLADAPLPQATAEHLTENQIGQFPLPMGLVRGLRVNGLTHDVALVGEEPSVVAAANNGARMARAGGGVTVQVPPHRVAAEVVFADLAEPEAAVRLIEAQVADIKAAAAAAHPSIVRRGGGLQAVHVQQRQQFVKVTLVVDPQQAMGANIVNTIAERVGRLLGSWLHQPPLISILSNYSDDAVIATVAIPVNAVATRHADGATVARLIARTSDFAMIDIDRATTNNKGVMNGIAAATIALGNDYRAVEAGAHAYAARSGRYLPLTQWRVADDTLHGKIAVPLQLGVVGGAVGALHRAGLAQRLAGIKTVADAQALLAALGLVQNLAAVRALVGPGIQAGHMHLQAGALAVAAGATGDEVARLTQQLQAGDKTLARAQHLLALMRQERH</sequence>
<dbReference type="SUPFAM" id="SSF55035">
    <property type="entry name" value="NAD-binding domain of HMG-CoA reductase"/>
    <property type="match status" value="1"/>
</dbReference>
<dbReference type="PANTHER" id="PTHR10572">
    <property type="entry name" value="3-HYDROXY-3-METHYLGLUTARYL-COENZYME A REDUCTASE"/>
    <property type="match status" value="1"/>
</dbReference>
<proteinExistence type="inferred from homology"/>
<dbReference type="InterPro" id="IPR023074">
    <property type="entry name" value="HMG_CoA_Rdtase_cat_sf"/>
</dbReference>
<dbReference type="InterPro" id="IPR009029">
    <property type="entry name" value="HMG_CoA_Rdtase_sub-bd_dom_sf"/>
</dbReference>
<dbReference type="PATRIC" id="fig|1423810.4.peg.56"/>
<accession>A0A0R2C8Y2</accession>
<protein>
    <submittedName>
        <fullName evidence="3">Hydroxymethylglutaryl-CoA reductase</fullName>
    </submittedName>
</protein>
<dbReference type="Gene3D" id="3.90.770.10">
    <property type="entry name" value="3-hydroxy-3-methylglutaryl-coenzyme A Reductase, Chain A, domain 2"/>
    <property type="match status" value="1"/>
</dbReference>
<dbReference type="Gene3D" id="3.30.70.420">
    <property type="entry name" value="Hydroxymethylglutaryl-CoA reductase, class I/II, NAD/NADP-binding domain"/>
    <property type="match status" value="1"/>
</dbReference>
<gene>
    <name evidence="3" type="ORF">FD19_GL000056</name>
</gene>
<name>A0A0R2C8Y2_9LACO</name>
<dbReference type="InterPro" id="IPR009023">
    <property type="entry name" value="HMG_CoA_Rdtase_NAD(P)-bd_sf"/>
</dbReference>
<dbReference type="GO" id="GO:0004420">
    <property type="term" value="F:hydroxymethylglutaryl-CoA reductase (NADPH) activity"/>
    <property type="evidence" value="ECO:0007669"/>
    <property type="project" value="InterPro"/>
</dbReference>
<dbReference type="SUPFAM" id="SSF56542">
    <property type="entry name" value="Substrate-binding domain of HMG-CoA reductase"/>
    <property type="match status" value="1"/>
</dbReference>
<dbReference type="PROSITE" id="PS50065">
    <property type="entry name" value="HMG_COA_REDUCTASE_4"/>
    <property type="match status" value="1"/>
</dbReference>
<evidence type="ECO:0000256" key="1">
    <source>
        <dbReference type="ARBA" id="ARBA00007661"/>
    </source>
</evidence>
<dbReference type="Pfam" id="PF00368">
    <property type="entry name" value="HMG-CoA_red"/>
    <property type="match status" value="1"/>
</dbReference>
<keyword evidence="2" id="KW-0560">Oxidoreductase</keyword>
<reference evidence="3 4" key="1">
    <citation type="journal article" date="2015" name="Genome Announc.">
        <title>Expanding the biotechnology potential of lactobacilli through comparative genomics of 213 strains and associated genera.</title>
        <authorList>
            <person name="Sun Z."/>
            <person name="Harris H.M."/>
            <person name="McCann A."/>
            <person name="Guo C."/>
            <person name="Argimon S."/>
            <person name="Zhang W."/>
            <person name="Yang X."/>
            <person name="Jeffery I.B."/>
            <person name="Cooney J.C."/>
            <person name="Kagawa T.F."/>
            <person name="Liu W."/>
            <person name="Song Y."/>
            <person name="Salvetti E."/>
            <person name="Wrobel A."/>
            <person name="Rasinkangas P."/>
            <person name="Parkhill J."/>
            <person name="Rea M.C."/>
            <person name="O'Sullivan O."/>
            <person name="Ritari J."/>
            <person name="Douillard F.P."/>
            <person name="Paul Ross R."/>
            <person name="Yang R."/>
            <person name="Briner A.E."/>
            <person name="Felis G.E."/>
            <person name="de Vos W.M."/>
            <person name="Barrangou R."/>
            <person name="Klaenhammer T.R."/>
            <person name="Caufield P.W."/>
            <person name="Cui Y."/>
            <person name="Zhang H."/>
            <person name="O'Toole P.W."/>
        </authorList>
    </citation>
    <scope>NUCLEOTIDE SEQUENCE [LARGE SCALE GENOMIC DNA]</scope>
    <source>
        <strain evidence="3 4">DSM 22698</strain>
    </source>
</reference>
<dbReference type="RefSeq" id="WP_056968847.1">
    <property type="nucleotide sequence ID" value="NZ_AYZK01000001.1"/>
</dbReference>
<keyword evidence="4" id="KW-1185">Reference proteome</keyword>
<comment type="similarity">
    <text evidence="1">Belongs to the HMG-CoA reductase family.</text>
</comment>
<dbReference type="Proteomes" id="UP000051789">
    <property type="component" value="Unassembled WGS sequence"/>
</dbReference>
<dbReference type="PANTHER" id="PTHR10572:SF24">
    <property type="entry name" value="3-HYDROXY-3-METHYLGLUTARYL-COENZYME A REDUCTASE"/>
    <property type="match status" value="1"/>
</dbReference>
<evidence type="ECO:0000256" key="2">
    <source>
        <dbReference type="ARBA" id="ARBA00023002"/>
    </source>
</evidence>
<dbReference type="AlphaFoldDB" id="A0A0R2C8Y2"/>
<dbReference type="GO" id="GO:0015936">
    <property type="term" value="P:coenzyme A metabolic process"/>
    <property type="evidence" value="ECO:0007669"/>
    <property type="project" value="InterPro"/>
</dbReference>
<evidence type="ECO:0000313" key="4">
    <source>
        <dbReference type="Proteomes" id="UP000051789"/>
    </source>
</evidence>